<dbReference type="EMBL" id="GBRH01170524">
    <property type="protein sequence ID" value="JAE27372.1"/>
    <property type="molecule type" value="Transcribed_RNA"/>
</dbReference>
<name>A0A0A9GSD7_ARUDO</name>
<protein>
    <submittedName>
        <fullName evidence="1">Uncharacterized protein</fullName>
    </submittedName>
</protein>
<evidence type="ECO:0000313" key="1">
    <source>
        <dbReference type="EMBL" id="JAE27372.1"/>
    </source>
</evidence>
<accession>A0A0A9GSD7</accession>
<proteinExistence type="predicted"/>
<sequence length="43" mass="4882">MPCMLSPYCLRLHVWKPCRISISLLSIFGVELSCPALLKNANY</sequence>
<organism evidence="1">
    <name type="scientific">Arundo donax</name>
    <name type="common">Giant reed</name>
    <name type="synonym">Donax arundinaceus</name>
    <dbReference type="NCBI Taxonomy" id="35708"/>
    <lineage>
        <taxon>Eukaryota</taxon>
        <taxon>Viridiplantae</taxon>
        <taxon>Streptophyta</taxon>
        <taxon>Embryophyta</taxon>
        <taxon>Tracheophyta</taxon>
        <taxon>Spermatophyta</taxon>
        <taxon>Magnoliopsida</taxon>
        <taxon>Liliopsida</taxon>
        <taxon>Poales</taxon>
        <taxon>Poaceae</taxon>
        <taxon>PACMAD clade</taxon>
        <taxon>Arundinoideae</taxon>
        <taxon>Arundineae</taxon>
        <taxon>Arundo</taxon>
    </lineage>
</organism>
<reference evidence="1" key="1">
    <citation type="submission" date="2014-09" db="EMBL/GenBank/DDBJ databases">
        <authorList>
            <person name="Magalhaes I.L.F."/>
            <person name="Oliveira U."/>
            <person name="Santos F.R."/>
            <person name="Vidigal T.H.D.A."/>
            <person name="Brescovit A.D."/>
            <person name="Santos A.J."/>
        </authorList>
    </citation>
    <scope>NUCLEOTIDE SEQUENCE</scope>
    <source>
        <tissue evidence="1">Shoot tissue taken approximately 20 cm above the soil surface</tissue>
    </source>
</reference>
<dbReference type="AlphaFoldDB" id="A0A0A9GSD7"/>
<reference evidence="1" key="2">
    <citation type="journal article" date="2015" name="Data Brief">
        <title>Shoot transcriptome of the giant reed, Arundo donax.</title>
        <authorList>
            <person name="Barrero R.A."/>
            <person name="Guerrero F.D."/>
            <person name="Moolhuijzen P."/>
            <person name="Goolsby J.A."/>
            <person name="Tidwell J."/>
            <person name="Bellgard S.E."/>
            <person name="Bellgard M.I."/>
        </authorList>
    </citation>
    <scope>NUCLEOTIDE SEQUENCE</scope>
    <source>
        <tissue evidence="1">Shoot tissue taken approximately 20 cm above the soil surface</tissue>
    </source>
</reference>